<proteinExistence type="predicted"/>
<dbReference type="PATRIC" id="fig|693.5.peg.265"/>
<comment type="caution">
    <text evidence="1">The sequence shown here is derived from an EMBL/GenBank/DDBJ whole genome shotgun (WGS) entry which is preliminary data.</text>
</comment>
<dbReference type="InterPro" id="IPR011990">
    <property type="entry name" value="TPR-like_helical_dom_sf"/>
</dbReference>
<evidence type="ECO:0000313" key="2">
    <source>
        <dbReference type="Proteomes" id="UP000037515"/>
    </source>
</evidence>
<keyword evidence="2" id="KW-1185">Reference proteome</keyword>
<dbReference type="AlphaFoldDB" id="A0A0M0HU26"/>
<sequence>MDLDVIERFQQLSRWLEREEADLKPFARFYTQHQGQGPATEEITTSLYLQACVKFEDYHCALKLAEELLALTNEEDKILQLLTLGVQLNYQTKQFQQALKYMNKWEQSRTRFTGRTLAPPVTKKQLAELYTIAAYSANQLERWQTSERYIKLALNQVATKSRYLFQLAVYQHAQELQKEHKLLGELTQRYPNEDKFWLRLAQNSILINKPKQAIAALSVLENQNKLDENQRILLAQLQIRENTPESAYTTLSQHTASAKNRDKINKLKLHSLLLSRQRDKAMALLETQAMPNRVATQAQLAFAEQQWHQAIPLLAQQMALEPTQPRWRLLKAMVHFELDQYAQAKREFSTLLEGKYASTAQQWLEQIQYLSDSE</sequence>
<accession>A0A0M0HU26</accession>
<dbReference type="Pfam" id="PF14559">
    <property type="entry name" value="TPR_19"/>
    <property type="match status" value="1"/>
</dbReference>
<name>A0A0M0HU26_VIBNE</name>
<gene>
    <name evidence="1" type="ORF">AKJ17_01330</name>
</gene>
<dbReference type="Proteomes" id="UP000037515">
    <property type="component" value="Unassembled WGS sequence"/>
</dbReference>
<reference evidence="2" key="1">
    <citation type="submission" date="2015-08" db="EMBL/GenBank/DDBJ databases">
        <title>Vibrio galatheae sp. nov., a novel member of the Vibrionaceae family isolated from the Solomon Islands.</title>
        <authorList>
            <person name="Giubergia S."/>
            <person name="Machado H."/>
            <person name="Mateiu R.V."/>
            <person name="Gram L."/>
        </authorList>
    </citation>
    <scope>NUCLEOTIDE SEQUENCE [LARGE SCALE GENOMIC DNA]</scope>
    <source>
        <strain evidence="2">DSM 19584</strain>
    </source>
</reference>
<dbReference type="Gene3D" id="1.25.40.10">
    <property type="entry name" value="Tetratricopeptide repeat domain"/>
    <property type="match status" value="1"/>
</dbReference>
<protein>
    <submittedName>
        <fullName evidence="1">Uncharacterized protein</fullName>
    </submittedName>
</protein>
<dbReference type="STRING" id="693.AKJ17_01330"/>
<dbReference type="EMBL" id="LHPJ01000001">
    <property type="protein sequence ID" value="KOO05570.1"/>
    <property type="molecule type" value="Genomic_DNA"/>
</dbReference>
<evidence type="ECO:0000313" key="1">
    <source>
        <dbReference type="EMBL" id="KOO05570.1"/>
    </source>
</evidence>
<dbReference type="SUPFAM" id="SSF48452">
    <property type="entry name" value="TPR-like"/>
    <property type="match status" value="1"/>
</dbReference>
<organism evidence="1 2">
    <name type="scientific">Vibrio nereis</name>
    <dbReference type="NCBI Taxonomy" id="693"/>
    <lineage>
        <taxon>Bacteria</taxon>
        <taxon>Pseudomonadati</taxon>
        <taxon>Pseudomonadota</taxon>
        <taxon>Gammaproteobacteria</taxon>
        <taxon>Vibrionales</taxon>
        <taxon>Vibrionaceae</taxon>
        <taxon>Vibrio</taxon>
    </lineage>
</organism>